<feature type="compositionally biased region" description="Acidic residues" evidence="1">
    <location>
        <begin position="660"/>
        <end position="671"/>
    </location>
</feature>
<feature type="compositionally biased region" description="Polar residues" evidence="1">
    <location>
        <begin position="492"/>
        <end position="502"/>
    </location>
</feature>
<feature type="transmembrane region" description="Helical" evidence="2">
    <location>
        <begin position="180"/>
        <end position="204"/>
    </location>
</feature>
<keyword evidence="2" id="KW-1133">Transmembrane helix</keyword>
<evidence type="ECO:0000256" key="1">
    <source>
        <dbReference type="SAM" id="MobiDB-lite"/>
    </source>
</evidence>
<sequence length="726" mass="80011">MSIRNYTLLLFMMVVVDVGLAAIISTANCNFVRRSYDVTLQLVYAYKIQFASGSENQLEGTEIAIANAVAQALDTCDDMDRPLFAVKTGAKHIFTGQDESAVADGKPNTYFATGTTEILLDYFSAQAREEAYAAIRIAFKNATIIKIFDQTVVQTEYIHAINEALVFPEEDTASGDREELTVVIAIATGIVAFLVAALLCFGLMHERKKTKAHYNTSHGFDKFESISSSRSQKSDHMSSNRSFSRLTDDFSSKEYSMIEEKYHDQHNYLPSTIWSVSDITSDDSGSIRSFLSRATTKLESIEEGEENEEMMEMNRRRHKRRTLKEYDCFQFKTGSVYISNLAQCQNSLTMPKTEDLEVGMPQDLQILVDGTNQLSADAVPKVQHSSSHGNAAIPASTCSVKKDLGQVKGDFEKSKIQEIIPTAPMISTNTEDSEEHASECESIKNATEKSKLPDNGGDGEEIVASSSEVESNDSADEKDDIRSVIDNDSVARDSTPSNSSIEDSAHFNHERSVNIMIDRQDDLQIDTSVAVSPEVGITPVTSNIAGPECMIDTGSPSILLSNDSEIRSAEALALCVQPFEASQLQDSSVRYDEANYELDRENTSLYSLDMDETIVTIIDDIIAAIDDSKLLDTTAEQSKASGNNETILDDIQTEKSDDSFFVDDDSASDIEDSGREISTEVPSSSISQPRRGFVLSDVTNSFMLNELKKKRVATDESSDTNTTYTL</sequence>
<reference evidence="4" key="1">
    <citation type="submission" date="2023-08" db="EMBL/GenBank/DDBJ databases">
        <authorList>
            <person name="Audoor S."/>
            <person name="Bilcke G."/>
        </authorList>
    </citation>
    <scope>NUCLEOTIDE SEQUENCE</scope>
</reference>
<evidence type="ECO:0000256" key="2">
    <source>
        <dbReference type="SAM" id="Phobius"/>
    </source>
</evidence>
<dbReference type="EMBL" id="CAKOGP040001825">
    <property type="protein sequence ID" value="CAJ1953458.1"/>
    <property type="molecule type" value="Genomic_DNA"/>
</dbReference>
<keyword evidence="3" id="KW-0732">Signal</keyword>
<organism evidence="4 5">
    <name type="scientific">Cylindrotheca closterium</name>
    <dbReference type="NCBI Taxonomy" id="2856"/>
    <lineage>
        <taxon>Eukaryota</taxon>
        <taxon>Sar</taxon>
        <taxon>Stramenopiles</taxon>
        <taxon>Ochrophyta</taxon>
        <taxon>Bacillariophyta</taxon>
        <taxon>Bacillariophyceae</taxon>
        <taxon>Bacillariophycidae</taxon>
        <taxon>Bacillariales</taxon>
        <taxon>Bacillariaceae</taxon>
        <taxon>Cylindrotheca</taxon>
    </lineage>
</organism>
<dbReference type="Proteomes" id="UP001295423">
    <property type="component" value="Unassembled WGS sequence"/>
</dbReference>
<feature type="compositionally biased region" description="Basic and acidic residues" evidence="1">
    <location>
        <begin position="435"/>
        <end position="452"/>
    </location>
</feature>
<name>A0AAD2FUF4_9STRA</name>
<keyword evidence="2" id="KW-0812">Transmembrane</keyword>
<proteinExistence type="predicted"/>
<keyword evidence="5" id="KW-1185">Reference proteome</keyword>
<feature type="region of interest" description="Disordered" evidence="1">
    <location>
        <begin position="658"/>
        <end position="688"/>
    </location>
</feature>
<evidence type="ECO:0000313" key="4">
    <source>
        <dbReference type="EMBL" id="CAJ1953458.1"/>
    </source>
</evidence>
<feature type="compositionally biased region" description="Basic and acidic residues" evidence="1">
    <location>
        <begin position="479"/>
        <end position="491"/>
    </location>
</feature>
<protein>
    <submittedName>
        <fullName evidence="4">Uncharacterized protein</fullName>
    </submittedName>
</protein>
<evidence type="ECO:0000256" key="3">
    <source>
        <dbReference type="SAM" id="SignalP"/>
    </source>
</evidence>
<feature type="region of interest" description="Disordered" evidence="1">
    <location>
        <begin position="420"/>
        <end position="506"/>
    </location>
</feature>
<keyword evidence="2" id="KW-0472">Membrane</keyword>
<accession>A0AAD2FUF4</accession>
<evidence type="ECO:0000313" key="5">
    <source>
        <dbReference type="Proteomes" id="UP001295423"/>
    </source>
</evidence>
<comment type="caution">
    <text evidence="4">The sequence shown here is derived from an EMBL/GenBank/DDBJ whole genome shotgun (WGS) entry which is preliminary data.</text>
</comment>
<gene>
    <name evidence="4" type="ORF">CYCCA115_LOCUS14058</name>
</gene>
<dbReference type="AlphaFoldDB" id="A0AAD2FUF4"/>
<feature type="signal peptide" evidence="3">
    <location>
        <begin position="1"/>
        <end position="21"/>
    </location>
</feature>
<feature type="chain" id="PRO_5042251234" evidence="3">
    <location>
        <begin position="22"/>
        <end position="726"/>
    </location>
</feature>